<keyword evidence="1" id="KW-0472">Membrane</keyword>
<dbReference type="EMBL" id="MU007032">
    <property type="protein sequence ID" value="KAF2431350.1"/>
    <property type="molecule type" value="Genomic_DNA"/>
</dbReference>
<keyword evidence="1" id="KW-0812">Transmembrane</keyword>
<dbReference type="Proteomes" id="UP000800235">
    <property type="component" value="Unassembled WGS sequence"/>
</dbReference>
<gene>
    <name evidence="2" type="ORF">EJ08DRAFT_669985</name>
</gene>
<name>A0A9P4NSI0_9PEZI</name>
<reference evidence="2" key="1">
    <citation type="journal article" date="2020" name="Stud. Mycol.">
        <title>101 Dothideomycetes genomes: a test case for predicting lifestyles and emergence of pathogens.</title>
        <authorList>
            <person name="Haridas S."/>
            <person name="Albert R."/>
            <person name="Binder M."/>
            <person name="Bloem J."/>
            <person name="Labutti K."/>
            <person name="Salamov A."/>
            <person name="Andreopoulos B."/>
            <person name="Baker S."/>
            <person name="Barry K."/>
            <person name="Bills G."/>
            <person name="Bluhm B."/>
            <person name="Cannon C."/>
            <person name="Castanera R."/>
            <person name="Culley D."/>
            <person name="Daum C."/>
            <person name="Ezra D."/>
            <person name="Gonzalez J."/>
            <person name="Henrissat B."/>
            <person name="Kuo A."/>
            <person name="Liang C."/>
            <person name="Lipzen A."/>
            <person name="Lutzoni F."/>
            <person name="Magnuson J."/>
            <person name="Mondo S."/>
            <person name="Nolan M."/>
            <person name="Ohm R."/>
            <person name="Pangilinan J."/>
            <person name="Park H.-J."/>
            <person name="Ramirez L."/>
            <person name="Alfaro M."/>
            <person name="Sun H."/>
            <person name="Tritt A."/>
            <person name="Yoshinaga Y."/>
            <person name="Zwiers L.-H."/>
            <person name="Turgeon B."/>
            <person name="Goodwin S."/>
            <person name="Spatafora J."/>
            <person name="Crous P."/>
            <person name="Grigoriev I."/>
        </authorList>
    </citation>
    <scope>NUCLEOTIDE SEQUENCE</scope>
    <source>
        <strain evidence="2">CBS 130266</strain>
    </source>
</reference>
<keyword evidence="3" id="KW-1185">Reference proteome</keyword>
<dbReference type="PANTHER" id="PTHR35043:SF8">
    <property type="entry name" value="DUF4220 DOMAIN-CONTAINING PROTEIN"/>
    <property type="match status" value="1"/>
</dbReference>
<evidence type="ECO:0000313" key="3">
    <source>
        <dbReference type="Proteomes" id="UP000800235"/>
    </source>
</evidence>
<dbReference type="PANTHER" id="PTHR35043">
    <property type="entry name" value="TRANSCRIPTION FACTOR DOMAIN-CONTAINING PROTEIN"/>
    <property type="match status" value="1"/>
</dbReference>
<accession>A0A9P4NSI0</accession>
<proteinExistence type="predicted"/>
<comment type="caution">
    <text evidence="2">The sequence shown here is derived from an EMBL/GenBank/DDBJ whole genome shotgun (WGS) entry which is preliminary data.</text>
</comment>
<feature type="transmembrane region" description="Helical" evidence="1">
    <location>
        <begin position="98"/>
        <end position="118"/>
    </location>
</feature>
<feature type="transmembrane region" description="Helical" evidence="1">
    <location>
        <begin position="194"/>
        <end position="218"/>
    </location>
</feature>
<feature type="transmembrane region" description="Helical" evidence="1">
    <location>
        <begin position="138"/>
        <end position="157"/>
    </location>
</feature>
<protein>
    <submittedName>
        <fullName evidence="2">Uncharacterized protein</fullName>
    </submittedName>
</protein>
<evidence type="ECO:0000256" key="1">
    <source>
        <dbReference type="SAM" id="Phobius"/>
    </source>
</evidence>
<dbReference type="AlphaFoldDB" id="A0A9P4NSI0"/>
<feature type="transmembrane region" description="Helical" evidence="1">
    <location>
        <begin position="169"/>
        <end position="188"/>
    </location>
</feature>
<sequence length="490" mass="55612">MTHRNDEMNTLSVMQRFASPLSSALLSASTTPSNVSVSTVARNATLPHKQGWTGAPNARGTIDIIWSCAFTMFLCSWSIVCLNVSSPDDNALHIFHRRVWLTCLCFLGPEFTVLIVSGQWVSAQQSLKDFHKAGFDDWTIQLLFLIRMGFVAAPKLDKKVIRDRNKVDGMLRIITIFQVLYFIANVAGRAAQRLAITCMELTTAAFIVCTIATVFFWIHKPADVNTSEHLNTTSSMAEIVLAAVAEFRPEDKEKLGDNGNGDNSQPAQNMYNRTPLDFISRKEWHWSLYWSNWINILRHLHIDFAPPTLPVNRFENTIAIEPTRGVYWCCLAVTTIYTSVFLCAWNYDFPTKIEQYLWRAASLTIFGTLIAFYGVTEFAFTAYPFLARRYGQKWSLLFGRRDRLETTVNPAAPHSIWTKLRHFAARVRNNSPSNDPSLYVPLKAILPINIIGVLYCSARTYILLSDVFELRSLPSSVFVTVDWANFIPHI</sequence>
<feature type="transmembrane region" description="Helical" evidence="1">
    <location>
        <begin position="359"/>
        <end position="386"/>
    </location>
</feature>
<keyword evidence="1" id="KW-1133">Transmembrane helix</keyword>
<feature type="transmembrane region" description="Helical" evidence="1">
    <location>
        <begin position="326"/>
        <end position="347"/>
    </location>
</feature>
<organism evidence="2 3">
    <name type="scientific">Tothia fuscella</name>
    <dbReference type="NCBI Taxonomy" id="1048955"/>
    <lineage>
        <taxon>Eukaryota</taxon>
        <taxon>Fungi</taxon>
        <taxon>Dikarya</taxon>
        <taxon>Ascomycota</taxon>
        <taxon>Pezizomycotina</taxon>
        <taxon>Dothideomycetes</taxon>
        <taxon>Pleosporomycetidae</taxon>
        <taxon>Venturiales</taxon>
        <taxon>Cylindrosympodiaceae</taxon>
        <taxon>Tothia</taxon>
    </lineage>
</organism>
<evidence type="ECO:0000313" key="2">
    <source>
        <dbReference type="EMBL" id="KAF2431350.1"/>
    </source>
</evidence>
<dbReference type="OrthoDB" id="9451547at2759"/>